<gene>
    <name evidence="4" type="ORF">F4553_007820</name>
</gene>
<dbReference type="InterPro" id="IPR012533">
    <property type="entry name" value="YcnI-copper_dom"/>
</dbReference>
<evidence type="ECO:0000256" key="1">
    <source>
        <dbReference type="SAM" id="Phobius"/>
    </source>
</evidence>
<name>A0A841C3A6_9ACTN</name>
<dbReference type="Gene3D" id="2.60.40.2230">
    <property type="entry name" value="Uncharacterised protein YcnI-like PF07987, DUF1775"/>
    <property type="match status" value="1"/>
</dbReference>
<dbReference type="CDD" id="cd08545">
    <property type="entry name" value="YcnI_like"/>
    <property type="match status" value="1"/>
</dbReference>
<keyword evidence="1" id="KW-0472">Membrane</keyword>
<evidence type="ECO:0000313" key="4">
    <source>
        <dbReference type="EMBL" id="MBB5874386.1"/>
    </source>
</evidence>
<accession>A0A841C3A6</accession>
<dbReference type="EMBL" id="JACHMN010000003">
    <property type="protein sequence ID" value="MBB5874386.1"/>
    <property type="molecule type" value="Genomic_DNA"/>
</dbReference>
<dbReference type="RefSeq" id="WP_184846477.1">
    <property type="nucleotide sequence ID" value="NZ_JACHMN010000003.1"/>
</dbReference>
<organism evidence="4 5">
    <name type="scientific">Allocatelliglobosispora scoriae</name>
    <dbReference type="NCBI Taxonomy" id="643052"/>
    <lineage>
        <taxon>Bacteria</taxon>
        <taxon>Bacillati</taxon>
        <taxon>Actinomycetota</taxon>
        <taxon>Actinomycetes</taxon>
        <taxon>Micromonosporales</taxon>
        <taxon>Micromonosporaceae</taxon>
        <taxon>Allocatelliglobosispora</taxon>
    </lineage>
</organism>
<comment type="caution">
    <text evidence="4">The sequence shown here is derived from an EMBL/GenBank/DDBJ whole genome shotgun (WGS) entry which is preliminary data.</text>
</comment>
<keyword evidence="1" id="KW-1133">Transmembrane helix</keyword>
<feature type="chain" id="PRO_5032733648" evidence="2">
    <location>
        <begin position="30"/>
        <end position="225"/>
    </location>
</feature>
<dbReference type="InterPro" id="IPR038507">
    <property type="entry name" value="YcnI-like_sf"/>
</dbReference>
<evidence type="ECO:0000259" key="3">
    <source>
        <dbReference type="Pfam" id="PF07987"/>
    </source>
</evidence>
<sequence length="225" mass="23108">MRKTSMWRLATVVTGAAALVALVAGPASAHVTVNPGSATQGGYTKLTFRVPNEKADASTTKVEVVVPTDTPIASVSVKPVAGWTIVTERSKLPAPVKDDDGGEITEAVSKITWTATADAAIKPGQFQEFDISAGPLPSVDQIAFKALQTYSDGDVVRWIDIAAGGTEVEHPAPILKLVPKAAASAAATAPADDDSGSSLPLWLSIAALAVAVTALALATRRQQTA</sequence>
<keyword evidence="5" id="KW-1185">Reference proteome</keyword>
<evidence type="ECO:0000313" key="5">
    <source>
        <dbReference type="Proteomes" id="UP000587527"/>
    </source>
</evidence>
<evidence type="ECO:0000256" key="2">
    <source>
        <dbReference type="SAM" id="SignalP"/>
    </source>
</evidence>
<proteinExistence type="predicted"/>
<dbReference type="Proteomes" id="UP000587527">
    <property type="component" value="Unassembled WGS sequence"/>
</dbReference>
<keyword evidence="2" id="KW-0732">Signal</keyword>
<reference evidence="4 5" key="1">
    <citation type="submission" date="2020-08" db="EMBL/GenBank/DDBJ databases">
        <title>Sequencing the genomes of 1000 actinobacteria strains.</title>
        <authorList>
            <person name="Klenk H.-P."/>
        </authorList>
    </citation>
    <scope>NUCLEOTIDE SEQUENCE [LARGE SCALE GENOMIC DNA]</scope>
    <source>
        <strain evidence="4 5">DSM 45362</strain>
    </source>
</reference>
<dbReference type="Pfam" id="PF07987">
    <property type="entry name" value="DUF1775"/>
    <property type="match status" value="1"/>
</dbReference>
<protein>
    <submittedName>
        <fullName evidence="4">Uncharacterized protein YcnI</fullName>
    </submittedName>
</protein>
<feature type="signal peptide" evidence="2">
    <location>
        <begin position="1"/>
        <end position="29"/>
    </location>
</feature>
<dbReference type="AlphaFoldDB" id="A0A841C3A6"/>
<feature type="domain" description="YncI copper-binding" evidence="3">
    <location>
        <begin position="30"/>
        <end position="177"/>
    </location>
</feature>
<feature type="transmembrane region" description="Helical" evidence="1">
    <location>
        <begin position="199"/>
        <end position="218"/>
    </location>
</feature>
<keyword evidence="1" id="KW-0812">Transmembrane</keyword>